<dbReference type="Proteomes" id="UP000255124">
    <property type="component" value="Unassembled WGS sequence"/>
</dbReference>
<dbReference type="EMBL" id="UFTA01000002">
    <property type="protein sequence ID" value="SUU92967.1"/>
    <property type="molecule type" value="Genomic_DNA"/>
</dbReference>
<dbReference type="OrthoDB" id="1690841at2"/>
<keyword evidence="1" id="KW-0472">Membrane</keyword>
<evidence type="ECO:0000313" key="3">
    <source>
        <dbReference type="Proteomes" id="UP000255124"/>
    </source>
</evidence>
<keyword evidence="1" id="KW-1133">Transmembrane helix</keyword>
<evidence type="ECO:0000313" key="2">
    <source>
        <dbReference type="EMBL" id="SUU92967.1"/>
    </source>
</evidence>
<sequence length="131" mass="14939">MLKIIVLLMLIIPTIYNFTIHRKNIINVKKKPIFGVIIAIFAIFASLLCYRLDNTIVGYAIVVASVLLIYTISFYPGIRKDGFNVFMGGNPFLKYVSFKDLSDLSLKEDNNLNLIIKAYGSTYKSNLCYRK</sequence>
<proteinExistence type="predicted"/>
<dbReference type="AlphaFoldDB" id="A0A380WV78"/>
<feature type="transmembrane region" description="Helical" evidence="1">
    <location>
        <begin position="33"/>
        <end position="50"/>
    </location>
</feature>
<evidence type="ECO:0000256" key="1">
    <source>
        <dbReference type="SAM" id="Phobius"/>
    </source>
</evidence>
<name>A0A380WV78_9FIRM</name>
<organism evidence="2 3">
    <name type="scientific">Anaerococcus octavius</name>
    <dbReference type="NCBI Taxonomy" id="54007"/>
    <lineage>
        <taxon>Bacteria</taxon>
        <taxon>Bacillati</taxon>
        <taxon>Bacillota</taxon>
        <taxon>Tissierellia</taxon>
        <taxon>Tissierellales</taxon>
        <taxon>Peptoniphilaceae</taxon>
        <taxon>Anaerococcus</taxon>
    </lineage>
</organism>
<reference evidence="2 3" key="1">
    <citation type="submission" date="2018-06" db="EMBL/GenBank/DDBJ databases">
        <authorList>
            <consortium name="Pathogen Informatics"/>
            <person name="Doyle S."/>
        </authorList>
    </citation>
    <scope>NUCLEOTIDE SEQUENCE [LARGE SCALE GENOMIC DNA]</scope>
    <source>
        <strain evidence="2 3">NCTC9810</strain>
    </source>
</reference>
<dbReference type="RefSeq" id="WP_115595584.1">
    <property type="nucleotide sequence ID" value="NZ_CALTZC010000086.1"/>
</dbReference>
<gene>
    <name evidence="2" type="ORF">NCTC9810_01316</name>
</gene>
<keyword evidence="1" id="KW-0812">Transmembrane</keyword>
<feature type="transmembrane region" description="Helical" evidence="1">
    <location>
        <begin position="57"/>
        <end position="78"/>
    </location>
</feature>
<protein>
    <submittedName>
        <fullName evidence="2">Uncharacterized protein</fullName>
    </submittedName>
</protein>
<accession>A0A380WV78</accession>